<dbReference type="Proteomes" id="UP000270757">
    <property type="component" value="Unassembled WGS sequence"/>
</dbReference>
<dbReference type="EMBL" id="QCXM01000007">
    <property type="protein sequence ID" value="PUT47242.1"/>
    <property type="molecule type" value="Genomic_DNA"/>
</dbReference>
<dbReference type="InterPro" id="IPR052563">
    <property type="entry name" value="FliK"/>
</dbReference>
<dbReference type="Proteomes" id="UP000306421">
    <property type="component" value="Unassembled WGS sequence"/>
</dbReference>
<dbReference type="OrthoDB" id="1792985at2"/>
<keyword evidence="4" id="KW-0282">Flagellum</keyword>
<evidence type="ECO:0000256" key="1">
    <source>
        <dbReference type="SAM" id="MobiDB-lite"/>
    </source>
</evidence>
<dbReference type="Pfam" id="PF02120">
    <property type="entry name" value="Flg_hook"/>
    <property type="match status" value="1"/>
</dbReference>
<evidence type="ECO:0000313" key="4">
    <source>
        <dbReference type="EMBL" id="RJT48316.1"/>
    </source>
</evidence>
<dbReference type="Gene3D" id="3.30.750.140">
    <property type="match status" value="1"/>
</dbReference>
<reference evidence="3 6" key="1">
    <citation type="submission" date="2018-04" db="EMBL/GenBank/DDBJ databases">
        <title>Whole genome sequence comparison of clinical and drinking water Legionella pneumophila isolates associated with the Flint Water Crisis.</title>
        <authorList>
            <person name="Garner E."/>
            <person name="Brown C."/>
            <person name="Schwake O."/>
            <person name="Coil D."/>
            <person name="Jospin G."/>
            <person name="Eisen J."/>
            <person name="Edwards M."/>
            <person name="Pruden A."/>
        </authorList>
    </citation>
    <scope>NUCLEOTIDE SEQUENCE [LARGE SCALE GENOMIC DNA]</scope>
    <source>
        <strain evidence="3 6">Genessee03</strain>
    </source>
</reference>
<dbReference type="InterPro" id="IPR038610">
    <property type="entry name" value="FliK-like_C_sf"/>
</dbReference>
<dbReference type="AlphaFoldDB" id="A0A3A5LD24"/>
<name>A0A3A5LD24_9GAMM</name>
<gene>
    <name evidence="4" type="ORF">D6J04_04245</name>
    <name evidence="3" type="ORF">DB745_07845</name>
    <name evidence="5" type="ORF">DIZ81_04430</name>
</gene>
<sequence length="410" mass="44018">MMQRRITMDVTQLPVTQVTNPDTISPLGIESDENGQLVTNDDFKSVMEDVLAGDALNQETDQPAESQGAADSGPMPIPVALPVDLPVVTVSEPELEVLSETPVLPDETLLAEPIIALPANESPHLAWFAATGFEPPNASPTDDAMPVTVNLLDTDAVMASDKQTFMIPPSQPAAVQGGKTTIPATNVSSAEGDDVDALSLMSELTGNKKEMDASLTMDDKLLTMAESATRLEKRLNAEAAVNHLNGAMGAINQAKTQASPTPQVPMPAKSLDLPVLVDSPEWGSQFSQQITWLGQQKIDRAVIRLNPQELGPLEVNIKFHKDEASLTITAHTLHVRDMIEQAIPRLRDMMSEQGINLSQFSIESNASQHQAGRQPGHAQHPGNPVSPVVEEGSQETSVIKNSRGLIDYFA</sequence>
<evidence type="ECO:0000259" key="2">
    <source>
        <dbReference type="Pfam" id="PF02120"/>
    </source>
</evidence>
<evidence type="ECO:0000313" key="3">
    <source>
        <dbReference type="EMBL" id="PUT47242.1"/>
    </source>
</evidence>
<dbReference type="PANTHER" id="PTHR37533">
    <property type="entry name" value="FLAGELLAR HOOK-LENGTH CONTROL PROTEIN"/>
    <property type="match status" value="1"/>
</dbReference>
<feature type="region of interest" description="Disordered" evidence="1">
    <location>
        <begin position="365"/>
        <end position="397"/>
    </location>
</feature>
<dbReference type="EMBL" id="QFGG01000003">
    <property type="protein sequence ID" value="TID44746.1"/>
    <property type="molecule type" value="Genomic_DNA"/>
</dbReference>
<proteinExistence type="predicted"/>
<dbReference type="Proteomes" id="UP000251035">
    <property type="component" value="Unassembled WGS sequence"/>
</dbReference>
<reference evidence="5 8" key="2">
    <citation type="submission" date="2018-04" db="EMBL/GenBank/DDBJ databases">
        <title>Whole genome sequence comparison of clinical and drinking water Legionella pneumophila isolates.</title>
        <authorList>
            <person name="Garner E."/>
        </authorList>
    </citation>
    <scope>NUCLEOTIDE SEQUENCE [LARGE SCALE GENOMIC DNA]</scope>
    <source>
        <strain evidence="5 8">WH02</strain>
    </source>
</reference>
<evidence type="ECO:0000313" key="7">
    <source>
        <dbReference type="Proteomes" id="UP000270757"/>
    </source>
</evidence>
<comment type="caution">
    <text evidence="4">The sequence shown here is derived from an EMBL/GenBank/DDBJ whole genome shotgun (WGS) entry which is preliminary data.</text>
</comment>
<dbReference type="PANTHER" id="PTHR37533:SF2">
    <property type="entry name" value="FLAGELLAR HOOK-LENGTH CONTROL PROTEIN"/>
    <property type="match status" value="1"/>
</dbReference>
<dbReference type="CDD" id="cd17470">
    <property type="entry name" value="T3SS_Flik_C"/>
    <property type="match status" value="1"/>
</dbReference>
<dbReference type="EMBL" id="QZWB01000003">
    <property type="protein sequence ID" value="RJT48316.1"/>
    <property type="molecule type" value="Genomic_DNA"/>
</dbReference>
<keyword evidence="6" id="KW-1185">Reference proteome</keyword>
<accession>A0A3A5LD24</accession>
<evidence type="ECO:0000313" key="8">
    <source>
        <dbReference type="Proteomes" id="UP000306421"/>
    </source>
</evidence>
<organism evidence="4 7">
    <name type="scientific">Legionella taurinensis</name>
    <dbReference type="NCBI Taxonomy" id="70611"/>
    <lineage>
        <taxon>Bacteria</taxon>
        <taxon>Pseudomonadati</taxon>
        <taxon>Pseudomonadota</taxon>
        <taxon>Gammaproteobacteria</taxon>
        <taxon>Legionellales</taxon>
        <taxon>Legionellaceae</taxon>
        <taxon>Legionella</taxon>
    </lineage>
</organism>
<protein>
    <submittedName>
        <fullName evidence="4">Flagellar hook-length control protein FliK</fullName>
    </submittedName>
</protein>
<keyword evidence="4" id="KW-0969">Cilium</keyword>
<keyword evidence="4" id="KW-0966">Cell projection</keyword>
<dbReference type="InterPro" id="IPR021136">
    <property type="entry name" value="Flagellar_hook_control-like_C"/>
</dbReference>
<feature type="domain" description="Flagellar hook-length control protein-like C-terminal" evidence="2">
    <location>
        <begin position="288"/>
        <end position="370"/>
    </location>
</feature>
<reference evidence="4 7" key="3">
    <citation type="submission" date="2018-09" db="EMBL/GenBank/DDBJ databases">
        <title>Draft genome sequences of Legionella taurinensis isolated from water samples.</title>
        <authorList>
            <person name="Chakeri A."/>
            <person name="Allerberger F."/>
            <person name="Kundi M."/>
            <person name="Ruppitsch W."/>
            <person name="Schmid D."/>
        </authorList>
    </citation>
    <scope>NUCLEOTIDE SEQUENCE [LARGE SCALE GENOMIC DNA]</scope>
    <source>
        <strain evidence="4 7">4570-18-6</strain>
    </source>
</reference>
<evidence type="ECO:0000313" key="5">
    <source>
        <dbReference type="EMBL" id="TID44746.1"/>
    </source>
</evidence>
<evidence type="ECO:0000313" key="6">
    <source>
        <dbReference type="Proteomes" id="UP000251035"/>
    </source>
</evidence>